<keyword evidence="4" id="KW-1185">Reference proteome</keyword>
<protein>
    <submittedName>
        <fullName evidence="3">Uncharacterized protein</fullName>
    </submittedName>
</protein>
<organism evidence="3 4">
    <name type="scientific">Allomyces macrogynus (strain ATCC 38327)</name>
    <name type="common">Allomyces javanicus var. macrogynus</name>
    <dbReference type="NCBI Taxonomy" id="578462"/>
    <lineage>
        <taxon>Eukaryota</taxon>
        <taxon>Fungi</taxon>
        <taxon>Fungi incertae sedis</taxon>
        <taxon>Blastocladiomycota</taxon>
        <taxon>Blastocladiomycetes</taxon>
        <taxon>Blastocladiales</taxon>
        <taxon>Blastocladiaceae</taxon>
        <taxon>Allomyces</taxon>
    </lineage>
</organism>
<name>A0A0L0SXP4_ALLM3</name>
<feature type="coiled-coil region" evidence="1">
    <location>
        <begin position="381"/>
        <end position="415"/>
    </location>
</feature>
<feature type="region of interest" description="Disordered" evidence="2">
    <location>
        <begin position="263"/>
        <end position="298"/>
    </location>
</feature>
<reference evidence="4" key="2">
    <citation type="submission" date="2009-11" db="EMBL/GenBank/DDBJ databases">
        <title>The Genome Sequence of Allomyces macrogynus strain ATCC 38327.</title>
        <authorList>
            <consortium name="The Broad Institute Genome Sequencing Platform"/>
            <person name="Russ C."/>
            <person name="Cuomo C."/>
            <person name="Shea T."/>
            <person name="Young S.K."/>
            <person name="Zeng Q."/>
            <person name="Koehrsen M."/>
            <person name="Haas B."/>
            <person name="Borodovsky M."/>
            <person name="Guigo R."/>
            <person name="Alvarado L."/>
            <person name="Berlin A."/>
            <person name="Borenstein D."/>
            <person name="Chen Z."/>
            <person name="Engels R."/>
            <person name="Freedman E."/>
            <person name="Gellesch M."/>
            <person name="Goldberg J."/>
            <person name="Griggs A."/>
            <person name="Gujja S."/>
            <person name="Heiman D."/>
            <person name="Hepburn T."/>
            <person name="Howarth C."/>
            <person name="Jen D."/>
            <person name="Larson L."/>
            <person name="Lewis B."/>
            <person name="Mehta T."/>
            <person name="Park D."/>
            <person name="Pearson M."/>
            <person name="Roberts A."/>
            <person name="Saif S."/>
            <person name="Shenoy N."/>
            <person name="Sisk P."/>
            <person name="Stolte C."/>
            <person name="Sykes S."/>
            <person name="Walk T."/>
            <person name="White J."/>
            <person name="Yandava C."/>
            <person name="Burger G."/>
            <person name="Gray M.W."/>
            <person name="Holland P.W.H."/>
            <person name="King N."/>
            <person name="Lang F.B.F."/>
            <person name="Roger A.J."/>
            <person name="Ruiz-Trillo I."/>
            <person name="Lander E."/>
            <person name="Nusbaum C."/>
        </authorList>
    </citation>
    <scope>NUCLEOTIDE SEQUENCE [LARGE SCALE GENOMIC DNA]</scope>
    <source>
        <strain evidence="4">ATCC 38327</strain>
    </source>
</reference>
<feature type="region of interest" description="Disordered" evidence="2">
    <location>
        <begin position="170"/>
        <end position="189"/>
    </location>
</feature>
<dbReference type="AlphaFoldDB" id="A0A0L0SXP4"/>
<gene>
    <name evidence="3" type="ORF">AMAG_19660</name>
</gene>
<dbReference type="OrthoDB" id="5717624at2759"/>
<proteinExistence type="predicted"/>
<evidence type="ECO:0000256" key="2">
    <source>
        <dbReference type="SAM" id="MobiDB-lite"/>
    </source>
</evidence>
<evidence type="ECO:0000256" key="1">
    <source>
        <dbReference type="SAM" id="Coils"/>
    </source>
</evidence>
<evidence type="ECO:0000313" key="3">
    <source>
        <dbReference type="EMBL" id="KNE67170.1"/>
    </source>
</evidence>
<feature type="region of interest" description="Disordered" evidence="2">
    <location>
        <begin position="418"/>
        <end position="438"/>
    </location>
</feature>
<reference evidence="3 4" key="1">
    <citation type="submission" date="2009-11" db="EMBL/GenBank/DDBJ databases">
        <title>Annotation of Allomyces macrogynus ATCC 38327.</title>
        <authorList>
            <consortium name="The Broad Institute Genome Sequencing Platform"/>
            <person name="Russ C."/>
            <person name="Cuomo C."/>
            <person name="Burger G."/>
            <person name="Gray M.W."/>
            <person name="Holland P.W.H."/>
            <person name="King N."/>
            <person name="Lang F.B.F."/>
            <person name="Roger A.J."/>
            <person name="Ruiz-Trillo I."/>
            <person name="Young S.K."/>
            <person name="Zeng Q."/>
            <person name="Gargeya S."/>
            <person name="Fitzgerald M."/>
            <person name="Haas B."/>
            <person name="Abouelleil A."/>
            <person name="Alvarado L."/>
            <person name="Arachchi H.M."/>
            <person name="Berlin A."/>
            <person name="Chapman S.B."/>
            <person name="Gearin G."/>
            <person name="Goldberg J."/>
            <person name="Griggs A."/>
            <person name="Gujja S."/>
            <person name="Hansen M."/>
            <person name="Heiman D."/>
            <person name="Howarth C."/>
            <person name="Larimer J."/>
            <person name="Lui A."/>
            <person name="MacDonald P.J.P."/>
            <person name="McCowen C."/>
            <person name="Montmayeur A."/>
            <person name="Murphy C."/>
            <person name="Neiman D."/>
            <person name="Pearson M."/>
            <person name="Priest M."/>
            <person name="Roberts A."/>
            <person name="Saif S."/>
            <person name="Shea T."/>
            <person name="Sisk P."/>
            <person name="Stolte C."/>
            <person name="Sykes S."/>
            <person name="Wortman J."/>
            <person name="Nusbaum C."/>
            <person name="Birren B."/>
        </authorList>
    </citation>
    <scope>NUCLEOTIDE SEQUENCE [LARGE SCALE GENOMIC DNA]</scope>
    <source>
        <strain evidence="3 4">ATCC 38327</strain>
    </source>
</reference>
<keyword evidence="1" id="KW-0175">Coiled coil</keyword>
<feature type="region of interest" description="Disordered" evidence="2">
    <location>
        <begin position="1"/>
        <end position="90"/>
    </location>
</feature>
<dbReference type="VEuPathDB" id="FungiDB:AMAG_19660"/>
<dbReference type="Proteomes" id="UP000054350">
    <property type="component" value="Unassembled WGS sequence"/>
</dbReference>
<evidence type="ECO:0000313" key="4">
    <source>
        <dbReference type="Proteomes" id="UP000054350"/>
    </source>
</evidence>
<accession>A0A0L0SXP4</accession>
<feature type="compositionally biased region" description="Pro residues" evidence="2">
    <location>
        <begin position="33"/>
        <end position="42"/>
    </location>
</feature>
<feature type="compositionally biased region" description="Low complexity" evidence="2">
    <location>
        <begin position="1"/>
        <end position="18"/>
    </location>
</feature>
<dbReference type="EMBL" id="GG745352">
    <property type="protein sequence ID" value="KNE67170.1"/>
    <property type="molecule type" value="Genomic_DNA"/>
</dbReference>
<feature type="compositionally biased region" description="Low complexity" evidence="2">
    <location>
        <begin position="43"/>
        <end position="76"/>
    </location>
</feature>
<feature type="compositionally biased region" description="Low complexity" evidence="2">
    <location>
        <begin position="418"/>
        <end position="429"/>
    </location>
</feature>
<sequence length="551" mass="59014">MPPTATASSSPSRSGTRAMPARPGSAHLKKPAPSSPSKPARPPASGAGSKLSRPASSSPTKSSRPRLASAASARPAVPHRRATPAERAEQAHWADFYREYNDGLASIDRVLGALQTAQSTTRGKPARLSVDRLMANVAPAELDVEVDGSPGEPAIIVSRYASEAEQLARDARDTQEDNEDGVSERSVSPVVAKASYRDLDERMSPVRAADRVASIGVLHDTMRPASAAATVPAASPALSTSASPSKAHLTTSKMNLGALFAPYGGDAESDRHPRASSTTHVSPRPVRTPSPSTPHRRTALHLPPIVDLCDKYTPTLAPSAPDTAAVIRLQKRLGEKNTTISNLHFRLRQLEREVQWTRVQAQAASGRSAADAGDPALRDRVRAAEARLARDARDLHALNAQNEILRAENRRLIEQRIAAGSPAAATPTAPGGGGERGGTRIRALAAQTADAVRDVSSGGGYERALPAIRARACARGRGRRVLRRPGRMQGRGRRPCTGHWSSWRARSPRTWRTSRERSRTGPSRRVCRRVARVWKSGASMRWIGACSVSRR</sequence>